<dbReference type="RefSeq" id="WP_329073979.1">
    <property type="nucleotide sequence ID" value="NZ_CP109495.1"/>
</dbReference>
<dbReference type="PANTHER" id="PTHR22754">
    <property type="entry name" value="DISCO-INTERACTING PROTEIN 2 DIP2 -RELATED"/>
    <property type="match status" value="1"/>
</dbReference>
<sequence length="263" mass="27854">MRDRWITSTLQMYEGDPRPAHTHVGADGETVTLSRAQLLAAVRDSAGRLVATGLRPGDRVALVAADPGPFVRAFLGAVWAGLVPVPVPPPPPLARQDAWSDALAEALRAADPAALVAPGATLPLLSGIRARPLSRTESNSPASSYPRPNPDPVPDSSLDRYSGRCPAFPNAYSYEFLDAAGAVEPMEPAPFRSDRTVYLQFSSGSTGRPRAVAATAAAVTANAHAIMRHGLAVDPDRDHAVSWLPLHHDMGLELALIQRAFSP</sequence>
<accession>A0ABZ1ZZD5</accession>
<gene>
    <name evidence="4" type="ORF">OG442_01825</name>
</gene>
<reference evidence="4" key="1">
    <citation type="submission" date="2022-10" db="EMBL/GenBank/DDBJ databases">
        <title>The complete genomes of actinobacterial strains from the NBC collection.</title>
        <authorList>
            <person name="Joergensen T.S."/>
            <person name="Alvarez Arevalo M."/>
            <person name="Sterndorff E.B."/>
            <person name="Faurdal D."/>
            <person name="Vuksanovic O."/>
            <person name="Mourched A.-S."/>
            <person name="Charusanti P."/>
            <person name="Shaw S."/>
            <person name="Blin K."/>
            <person name="Weber T."/>
        </authorList>
    </citation>
    <scope>NUCLEOTIDE SEQUENCE</scope>
    <source>
        <strain evidence="4">NBC_01432</strain>
    </source>
</reference>
<dbReference type="Pfam" id="PF00501">
    <property type="entry name" value="AMP-binding"/>
    <property type="match status" value="1"/>
</dbReference>
<dbReference type="InterPro" id="IPR020845">
    <property type="entry name" value="AMP-binding_CS"/>
</dbReference>
<evidence type="ECO:0000313" key="4">
    <source>
        <dbReference type="EMBL" id="WUX50390.1"/>
    </source>
</evidence>
<feature type="domain" description="AMP-dependent synthetase/ligase" evidence="3">
    <location>
        <begin position="20"/>
        <end position="252"/>
    </location>
</feature>
<protein>
    <submittedName>
        <fullName evidence="4">AMP-binding protein</fullName>
    </submittedName>
</protein>
<dbReference type="PROSITE" id="PS00455">
    <property type="entry name" value="AMP_BINDING"/>
    <property type="match status" value="1"/>
</dbReference>
<dbReference type="Proteomes" id="UP001432209">
    <property type="component" value="Chromosome"/>
</dbReference>
<evidence type="ECO:0000259" key="3">
    <source>
        <dbReference type="Pfam" id="PF00501"/>
    </source>
</evidence>
<proteinExistence type="inferred from homology"/>
<dbReference type="PANTHER" id="PTHR22754:SF32">
    <property type="entry name" value="DISCO-INTERACTING PROTEIN 2"/>
    <property type="match status" value="1"/>
</dbReference>
<feature type="region of interest" description="Disordered" evidence="2">
    <location>
        <begin position="133"/>
        <end position="160"/>
    </location>
</feature>
<comment type="similarity">
    <text evidence="1">Belongs to the ATP-dependent AMP-binding enzyme family.</text>
</comment>
<evidence type="ECO:0000256" key="2">
    <source>
        <dbReference type="SAM" id="MobiDB-lite"/>
    </source>
</evidence>
<dbReference type="EMBL" id="CP109495">
    <property type="protein sequence ID" value="WUX50390.1"/>
    <property type="molecule type" value="Genomic_DNA"/>
</dbReference>
<dbReference type="Gene3D" id="3.40.50.12780">
    <property type="entry name" value="N-terminal domain of ligase-like"/>
    <property type="match status" value="1"/>
</dbReference>
<dbReference type="InterPro" id="IPR000873">
    <property type="entry name" value="AMP-dep_synth/lig_dom"/>
</dbReference>
<organism evidence="4 5">
    <name type="scientific">Streptomyces niveus</name>
    <name type="common">Streptomyces spheroides</name>
    <dbReference type="NCBI Taxonomy" id="193462"/>
    <lineage>
        <taxon>Bacteria</taxon>
        <taxon>Bacillati</taxon>
        <taxon>Actinomycetota</taxon>
        <taxon>Actinomycetes</taxon>
        <taxon>Kitasatosporales</taxon>
        <taxon>Streptomycetaceae</taxon>
        <taxon>Streptomyces</taxon>
    </lineage>
</organism>
<evidence type="ECO:0000313" key="5">
    <source>
        <dbReference type="Proteomes" id="UP001432209"/>
    </source>
</evidence>
<keyword evidence="5" id="KW-1185">Reference proteome</keyword>
<name>A0ABZ1ZZD5_STRNV</name>
<evidence type="ECO:0000256" key="1">
    <source>
        <dbReference type="ARBA" id="ARBA00006432"/>
    </source>
</evidence>
<dbReference type="SUPFAM" id="SSF56801">
    <property type="entry name" value="Acetyl-CoA synthetase-like"/>
    <property type="match status" value="1"/>
</dbReference>
<dbReference type="InterPro" id="IPR042099">
    <property type="entry name" value="ANL_N_sf"/>
</dbReference>